<organism evidence="2 3">
    <name type="scientific">Phytohabitans maris</name>
    <dbReference type="NCBI Taxonomy" id="3071409"/>
    <lineage>
        <taxon>Bacteria</taxon>
        <taxon>Bacillati</taxon>
        <taxon>Actinomycetota</taxon>
        <taxon>Actinomycetes</taxon>
        <taxon>Micromonosporales</taxon>
        <taxon>Micromonosporaceae</taxon>
    </lineage>
</organism>
<evidence type="ECO:0000313" key="3">
    <source>
        <dbReference type="Proteomes" id="UP001230908"/>
    </source>
</evidence>
<evidence type="ECO:0000313" key="2">
    <source>
        <dbReference type="EMBL" id="MDQ7911478.1"/>
    </source>
</evidence>
<keyword evidence="3" id="KW-1185">Reference proteome</keyword>
<evidence type="ECO:0000256" key="1">
    <source>
        <dbReference type="SAM" id="MobiDB-lite"/>
    </source>
</evidence>
<reference evidence="2 3" key="1">
    <citation type="submission" date="2023-08" db="EMBL/GenBank/DDBJ databases">
        <title>Phytohabitans sansha sp. nov., isolated from marine sediment.</title>
        <authorList>
            <person name="Zhao Y."/>
            <person name="Yi K."/>
        </authorList>
    </citation>
    <scope>NUCLEOTIDE SEQUENCE [LARGE SCALE GENOMIC DNA]</scope>
    <source>
        <strain evidence="2 3">ZYX-F-186</strain>
    </source>
</reference>
<feature type="region of interest" description="Disordered" evidence="1">
    <location>
        <begin position="1"/>
        <end position="35"/>
    </location>
</feature>
<protein>
    <submittedName>
        <fullName evidence="2">Uncharacterized protein</fullName>
    </submittedName>
</protein>
<gene>
    <name evidence="2" type="ORF">RB614_44035</name>
</gene>
<dbReference type="EMBL" id="JAVHUY010000090">
    <property type="protein sequence ID" value="MDQ7911478.1"/>
    <property type="molecule type" value="Genomic_DNA"/>
</dbReference>
<dbReference type="RefSeq" id="WP_308718671.1">
    <property type="nucleotide sequence ID" value="NZ_JAVHUY010000090.1"/>
</dbReference>
<dbReference type="Proteomes" id="UP001230908">
    <property type="component" value="Unassembled WGS sequence"/>
</dbReference>
<sequence length="96" mass="10867">MAIDTRGDSYVSTATPPLGELARNHQRGANTQKTQLDCGETQVLRLNPREVLERRSAHEARGEYRDVLCFHRYPSRSICGLPALVRSSVDHRYDIS</sequence>
<proteinExistence type="predicted"/>
<comment type="caution">
    <text evidence="2">The sequence shown here is derived from an EMBL/GenBank/DDBJ whole genome shotgun (WGS) entry which is preliminary data.</text>
</comment>
<accession>A0ABU0ZWQ6</accession>
<name>A0ABU0ZWQ6_9ACTN</name>